<accession>A0A174NEU0</accession>
<dbReference type="Proteomes" id="UP000095614">
    <property type="component" value="Unassembled WGS sequence"/>
</dbReference>
<dbReference type="AlphaFoldDB" id="A0A174NEU0"/>
<reference evidence="1 2" key="1">
    <citation type="submission" date="2015-09" db="EMBL/GenBank/DDBJ databases">
        <authorList>
            <consortium name="Pathogen Informatics"/>
        </authorList>
    </citation>
    <scope>NUCLEOTIDE SEQUENCE [LARGE SCALE GENOMIC DNA]</scope>
    <source>
        <strain evidence="1 2">2789STDY5834847</strain>
    </source>
</reference>
<proteinExistence type="predicted"/>
<organism evidence="1 2">
    <name type="scientific">Bacteroides uniformis</name>
    <dbReference type="NCBI Taxonomy" id="820"/>
    <lineage>
        <taxon>Bacteria</taxon>
        <taxon>Pseudomonadati</taxon>
        <taxon>Bacteroidota</taxon>
        <taxon>Bacteroidia</taxon>
        <taxon>Bacteroidales</taxon>
        <taxon>Bacteroidaceae</taxon>
        <taxon>Bacteroides</taxon>
    </lineage>
</organism>
<sequence>MYHGHFAIIPVAVFPAAQGRDKLVHHIVYVNQMHHHRRVVHPDGQVMGDVVAESGHRAVIVGAAPFAENIREAVHQYLCTRFPGVLEQQLLPCPLRFTVRVVECGLRGRGNHYRTGIAVLLQCIKQRGGEAEVPFHKLRRILGTVHACQIEDKVSLSAIDIQFGRVTVHVIFVNGKFLTCNAIIAGFPVTDVMQLGYKVPADKPSGAGY</sequence>
<gene>
    <name evidence="1" type="ORF">ERS852462_03709</name>
</gene>
<evidence type="ECO:0000313" key="2">
    <source>
        <dbReference type="Proteomes" id="UP000095614"/>
    </source>
</evidence>
<name>A0A174NEU0_BACUN</name>
<evidence type="ECO:0000313" key="1">
    <source>
        <dbReference type="EMBL" id="CUP47172.1"/>
    </source>
</evidence>
<dbReference type="EMBL" id="CZAF01000012">
    <property type="protein sequence ID" value="CUP47172.1"/>
    <property type="molecule type" value="Genomic_DNA"/>
</dbReference>
<protein>
    <submittedName>
        <fullName evidence="1">Uncharacterized protein</fullName>
    </submittedName>
</protein>